<protein>
    <submittedName>
        <fullName evidence="1">Uncharacterized protein</fullName>
    </submittedName>
</protein>
<evidence type="ECO:0000313" key="2">
    <source>
        <dbReference type="Proteomes" id="UP000315010"/>
    </source>
</evidence>
<dbReference type="AlphaFoldDB" id="A0A5C5Z1N0"/>
<name>A0A5C5Z1N0_9BACT</name>
<comment type="caution">
    <text evidence="1">The sequence shown here is derived from an EMBL/GenBank/DDBJ whole genome shotgun (WGS) entry which is preliminary data.</text>
</comment>
<reference evidence="1 2" key="1">
    <citation type="submission" date="2019-02" db="EMBL/GenBank/DDBJ databases">
        <title>Deep-cultivation of Planctomycetes and their phenomic and genomic characterization uncovers novel biology.</title>
        <authorList>
            <person name="Wiegand S."/>
            <person name="Jogler M."/>
            <person name="Boedeker C."/>
            <person name="Pinto D."/>
            <person name="Vollmers J."/>
            <person name="Rivas-Marin E."/>
            <person name="Kohn T."/>
            <person name="Peeters S.H."/>
            <person name="Heuer A."/>
            <person name="Rast P."/>
            <person name="Oberbeckmann S."/>
            <person name="Bunk B."/>
            <person name="Jeske O."/>
            <person name="Meyerdierks A."/>
            <person name="Storesund J.E."/>
            <person name="Kallscheuer N."/>
            <person name="Luecker S."/>
            <person name="Lage O.M."/>
            <person name="Pohl T."/>
            <person name="Merkel B.J."/>
            <person name="Hornburger P."/>
            <person name="Mueller R.-W."/>
            <person name="Bruemmer F."/>
            <person name="Labrenz M."/>
            <person name="Spormann A.M."/>
            <person name="Op Den Camp H."/>
            <person name="Overmann J."/>
            <person name="Amann R."/>
            <person name="Jetten M.S.M."/>
            <person name="Mascher T."/>
            <person name="Medema M.H."/>
            <person name="Devos D.P."/>
            <person name="Kaster A.-K."/>
            <person name="Ovreas L."/>
            <person name="Rohde M."/>
            <person name="Galperin M.Y."/>
            <person name="Jogler C."/>
        </authorList>
    </citation>
    <scope>NUCLEOTIDE SEQUENCE [LARGE SCALE GENOMIC DNA]</scope>
    <source>
        <strain evidence="1 2">CA13</strain>
    </source>
</reference>
<gene>
    <name evidence="1" type="ORF">CA13_27430</name>
</gene>
<sequence length="74" mass="8029">MCSPKWAHNAYIRLDRFNQSLQGQQIASLRPLPRLFAVTTGAIDTGCHVWIVAAGTASVGGFFCPRSLSVSDVH</sequence>
<evidence type="ECO:0000313" key="1">
    <source>
        <dbReference type="EMBL" id="TWT81292.1"/>
    </source>
</evidence>
<dbReference type="EMBL" id="SJPJ01000001">
    <property type="protein sequence ID" value="TWT81292.1"/>
    <property type="molecule type" value="Genomic_DNA"/>
</dbReference>
<organism evidence="1 2">
    <name type="scientific">Novipirellula herctigrandis</name>
    <dbReference type="NCBI Taxonomy" id="2527986"/>
    <lineage>
        <taxon>Bacteria</taxon>
        <taxon>Pseudomonadati</taxon>
        <taxon>Planctomycetota</taxon>
        <taxon>Planctomycetia</taxon>
        <taxon>Pirellulales</taxon>
        <taxon>Pirellulaceae</taxon>
        <taxon>Novipirellula</taxon>
    </lineage>
</organism>
<accession>A0A5C5Z1N0</accession>
<proteinExistence type="predicted"/>
<keyword evidence="2" id="KW-1185">Reference proteome</keyword>
<dbReference type="Proteomes" id="UP000315010">
    <property type="component" value="Unassembled WGS sequence"/>
</dbReference>